<organism evidence="7 8">
    <name type="scientific">Acorus calamus</name>
    <name type="common">Sweet flag</name>
    <dbReference type="NCBI Taxonomy" id="4465"/>
    <lineage>
        <taxon>Eukaryota</taxon>
        <taxon>Viridiplantae</taxon>
        <taxon>Streptophyta</taxon>
        <taxon>Embryophyta</taxon>
        <taxon>Tracheophyta</taxon>
        <taxon>Spermatophyta</taxon>
        <taxon>Magnoliopsida</taxon>
        <taxon>Liliopsida</taxon>
        <taxon>Acoraceae</taxon>
        <taxon>Acorus</taxon>
    </lineage>
</organism>
<dbReference type="EMBL" id="JAUJYO010000017">
    <property type="protein sequence ID" value="KAK1292337.1"/>
    <property type="molecule type" value="Genomic_DNA"/>
</dbReference>
<gene>
    <name evidence="7" type="ORF">QJS10_CPB17g01922</name>
</gene>
<dbReference type="PANTHER" id="PTHR45868">
    <property type="entry name" value="HEAVY METAL-ASSOCIATED ISOPRENYLATED PLANT PROTEIN 33-RELATED"/>
    <property type="match status" value="1"/>
</dbReference>
<evidence type="ECO:0000256" key="4">
    <source>
        <dbReference type="ARBA" id="ARBA00024045"/>
    </source>
</evidence>
<feature type="compositionally biased region" description="Low complexity" evidence="5">
    <location>
        <begin position="132"/>
        <end position="143"/>
    </location>
</feature>
<dbReference type="SUPFAM" id="SSF55008">
    <property type="entry name" value="HMA, heavy metal-associated domain"/>
    <property type="match status" value="1"/>
</dbReference>
<feature type="compositionally biased region" description="Gly residues" evidence="5">
    <location>
        <begin position="325"/>
        <end position="346"/>
    </location>
</feature>
<dbReference type="AlphaFoldDB" id="A0AAV9CUU7"/>
<comment type="similarity">
    <text evidence="4">Belongs to the HIPP family.</text>
</comment>
<sequence>MSKEEDIKFLKIQTCVLKVNIHCDGCKQKVKKLLQKIDGVYKTTIDAEQGKVTVSGNVDPATLIKKLNKSGKHAELWGAPKGGGGGGGNQNQINNQFQKLQLDNNGKGQKDNGKPQKGNNNNGGGGKDQKAQHPQQQPQQQPQLPKGFQLKDMKLPFQIPQKTVKFNLPEDDEFGSEFDDDEDFDDEDGFDDDDLYDDDFEEDFKDIKMMKPLMNGHGGLPMMKGNALAFPPMKGGNVNGNNNGGNGKKGGGGDGHPQNKNMGGNNNDVKNGSNGKKGGGGGNNNGNQNQSGGGGGNGGGKNGGKNGGPQDAKNGGNSKPAPNANGGGGGNNNGGGGGKKGIGGKPDMGHGMVMNHPAASAMMMPSLKQIN</sequence>
<dbReference type="CDD" id="cd00371">
    <property type="entry name" value="HMA"/>
    <property type="match status" value="1"/>
</dbReference>
<evidence type="ECO:0000259" key="6">
    <source>
        <dbReference type="PROSITE" id="PS50846"/>
    </source>
</evidence>
<dbReference type="FunFam" id="3.30.70.100:FF:000008">
    <property type="entry name" value="Copper transport protein ATOX1"/>
    <property type="match status" value="1"/>
</dbReference>
<dbReference type="PROSITE" id="PS50846">
    <property type="entry name" value="HMA_2"/>
    <property type="match status" value="1"/>
</dbReference>
<evidence type="ECO:0000313" key="7">
    <source>
        <dbReference type="EMBL" id="KAK1292337.1"/>
    </source>
</evidence>
<feature type="compositionally biased region" description="Low complexity" evidence="5">
    <location>
        <begin position="256"/>
        <end position="274"/>
    </location>
</feature>
<dbReference type="Pfam" id="PF00403">
    <property type="entry name" value="HMA"/>
    <property type="match status" value="1"/>
</dbReference>
<name>A0AAV9CUU7_ACOCL</name>
<evidence type="ECO:0000256" key="2">
    <source>
        <dbReference type="ARBA" id="ARBA00022723"/>
    </source>
</evidence>
<feature type="compositionally biased region" description="Gly residues" evidence="5">
    <location>
        <begin position="80"/>
        <end position="89"/>
    </location>
</feature>
<dbReference type="InterPro" id="IPR006121">
    <property type="entry name" value="HMA_dom"/>
</dbReference>
<keyword evidence="3" id="KW-0449">Lipoprotein</keyword>
<evidence type="ECO:0000256" key="1">
    <source>
        <dbReference type="ARBA" id="ARBA00022481"/>
    </source>
</evidence>
<dbReference type="Gene3D" id="3.30.70.100">
    <property type="match status" value="1"/>
</dbReference>
<dbReference type="InterPro" id="IPR036163">
    <property type="entry name" value="HMA_dom_sf"/>
</dbReference>
<feature type="region of interest" description="Disordered" evidence="5">
    <location>
        <begin position="74"/>
        <end position="93"/>
    </location>
</feature>
<comment type="caution">
    <text evidence="7">The sequence shown here is derived from an EMBL/GenBank/DDBJ whole genome shotgun (WGS) entry which is preliminary data.</text>
</comment>
<evidence type="ECO:0000256" key="3">
    <source>
        <dbReference type="ARBA" id="ARBA00023289"/>
    </source>
</evidence>
<keyword evidence="2" id="KW-0479">Metal-binding</keyword>
<feature type="region of interest" description="Disordered" evidence="5">
    <location>
        <begin position="103"/>
        <end position="143"/>
    </location>
</feature>
<reference evidence="7" key="2">
    <citation type="submission" date="2023-06" db="EMBL/GenBank/DDBJ databases">
        <authorList>
            <person name="Ma L."/>
            <person name="Liu K.-W."/>
            <person name="Li Z."/>
            <person name="Hsiao Y.-Y."/>
            <person name="Qi Y."/>
            <person name="Fu T."/>
            <person name="Tang G."/>
            <person name="Zhang D."/>
            <person name="Sun W.-H."/>
            <person name="Liu D.-K."/>
            <person name="Li Y."/>
            <person name="Chen G.-Z."/>
            <person name="Liu X.-D."/>
            <person name="Liao X.-Y."/>
            <person name="Jiang Y.-T."/>
            <person name="Yu X."/>
            <person name="Hao Y."/>
            <person name="Huang J."/>
            <person name="Zhao X.-W."/>
            <person name="Ke S."/>
            <person name="Chen Y.-Y."/>
            <person name="Wu W.-L."/>
            <person name="Hsu J.-L."/>
            <person name="Lin Y.-F."/>
            <person name="Huang M.-D."/>
            <person name="Li C.-Y."/>
            <person name="Huang L."/>
            <person name="Wang Z.-W."/>
            <person name="Zhao X."/>
            <person name="Zhong W.-Y."/>
            <person name="Peng D.-H."/>
            <person name="Ahmad S."/>
            <person name="Lan S."/>
            <person name="Zhang J.-S."/>
            <person name="Tsai W.-C."/>
            <person name="Van De Peer Y."/>
            <person name="Liu Z.-J."/>
        </authorList>
    </citation>
    <scope>NUCLEOTIDE SEQUENCE</scope>
    <source>
        <strain evidence="7">CP</strain>
        <tissue evidence="7">Leaves</tissue>
    </source>
</reference>
<evidence type="ECO:0000313" key="8">
    <source>
        <dbReference type="Proteomes" id="UP001180020"/>
    </source>
</evidence>
<feature type="compositionally biased region" description="Gly residues" evidence="5">
    <location>
        <begin position="291"/>
        <end position="307"/>
    </location>
</feature>
<dbReference type="Proteomes" id="UP001180020">
    <property type="component" value="Unassembled WGS sequence"/>
</dbReference>
<keyword evidence="8" id="KW-1185">Reference proteome</keyword>
<feature type="region of interest" description="Disordered" evidence="5">
    <location>
        <begin position="231"/>
        <end position="371"/>
    </location>
</feature>
<keyword evidence="3" id="KW-0636">Prenylation</keyword>
<evidence type="ECO:0000256" key="5">
    <source>
        <dbReference type="SAM" id="MobiDB-lite"/>
    </source>
</evidence>
<keyword evidence="1" id="KW-0488">Methylation</keyword>
<feature type="compositionally biased region" description="Gly residues" evidence="5">
    <location>
        <begin position="242"/>
        <end position="255"/>
    </location>
</feature>
<reference evidence="7" key="1">
    <citation type="journal article" date="2023" name="Nat. Commun.">
        <title>Diploid and tetraploid genomes of Acorus and the evolution of monocots.</title>
        <authorList>
            <person name="Ma L."/>
            <person name="Liu K.W."/>
            <person name="Li Z."/>
            <person name="Hsiao Y.Y."/>
            <person name="Qi Y."/>
            <person name="Fu T."/>
            <person name="Tang G.D."/>
            <person name="Zhang D."/>
            <person name="Sun W.H."/>
            <person name="Liu D.K."/>
            <person name="Li Y."/>
            <person name="Chen G.Z."/>
            <person name="Liu X.D."/>
            <person name="Liao X.Y."/>
            <person name="Jiang Y.T."/>
            <person name="Yu X."/>
            <person name="Hao Y."/>
            <person name="Huang J."/>
            <person name="Zhao X.W."/>
            <person name="Ke S."/>
            <person name="Chen Y.Y."/>
            <person name="Wu W.L."/>
            <person name="Hsu J.L."/>
            <person name="Lin Y.F."/>
            <person name="Huang M.D."/>
            <person name="Li C.Y."/>
            <person name="Huang L."/>
            <person name="Wang Z.W."/>
            <person name="Zhao X."/>
            <person name="Zhong W.Y."/>
            <person name="Peng D.H."/>
            <person name="Ahmad S."/>
            <person name="Lan S."/>
            <person name="Zhang J.S."/>
            <person name="Tsai W.C."/>
            <person name="Van de Peer Y."/>
            <person name="Liu Z.J."/>
        </authorList>
    </citation>
    <scope>NUCLEOTIDE SEQUENCE</scope>
    <source>
        <strain evidence="7">CP</strain>
    </source>
</reference>
<feature type="compositionally biased region" description="Gly residues" evidence="5">
    <location>
        <begin position="275"/>
        <end position="284"/>
    </location>
</feature>
<feature type="domain" description="HMA" evidence="6">
    <location>
        <begin position="12"/>
        <end position="75"/>
    </location>
</feature>
<accession>A0AAV9CUU7</accession>
<dbReference type="GO" id="GO:0046872">
    <property type="term" value="F:metal ion binding"/>
    <property type="evidence" value="ECO:0007669"/>
    <property type="project" value="UniProtKB-KW"/>
</dbReference>
<feature type="compositionally biased region" description="Low complexity" evidence="5">
    <location>
        <begin position="314"/>
        <end position="324"/>
    </location>
</feature>
<proteinExistence type="inferred from homology"/>
<dbReference type="PANTHER" id="PTHR45868:SF93">
    <property type="entry name" value="OS12G0144600 PROTEIN"/>
    <property type="match status" value="1"/>
</dbReference>
<feature type="region of interest" description="Disordered" evidence="5">
    <location>
        <begin position="168"/>
        <end position="196"/>
    </location>
</feature>
<feature type="compositionally biased region" description="Acidic residues" evidence="5">
    <location>
        <begin position="169"/>
        <end position="196"/>
    </location>
</feature>
<protein>
    <recommendedName>
        <fullName evidence="6">HMA domain-containing protein</fullName>
    </recommendedName>
</protein>